<feature type="non-terminal residue" evidence="1">
    <location>
        <position position="1"/>
    </location>
</feature>
<evidence type="ECO:0000313" key="2">
    <source>
        <dbReference type="Proteomes" id="UP001177023"/>
    </source>
</evidence>
<organism evidence="1 2">
    <name type="scientific">Mesorhabditis spiculigera</name>
    <dbReference type="NCBI Taxonomy" id="96644"/>
    <lineage>
        <taxon>Eukaryota</taxon>
        <taxon>Metazoa</taxon>
        <taxon>Ecdysozoa</taxon>
        <taxon>Nematoda</taxon>
        <taxon>Chromadorea</taxon>
        <taxon>Rhabditida</taxon>
        <taxon>Rhabditina</taxon>
        <taxon>Rhabditomorpha</taxon>
        <taxon>Rhabditoidea</taxon>
        <taxon>Rhabditidae</taxon>
        <taxon>Mesorhabditinae</taxon>
        <taxon>Mesorhabditis</taxon>
    </lineage>
</organism>
<keyword evidence="2" id="KW-1185">Reference proteome</keyword>
<accession>A0AA36G8H4</accession>
<comment type="caution">
    <text evidence="1">The sequence shown here is derived from an EMBL/GenBank/DDBJ whole genome shotgun (WGS) entry which is preliminary data.</text>
</comment>
<gene>
    <name evidence="1" type="ORF">MSPICULIGERA_LOCUS17727</name>
</gene>
<evidence type="ECO:0000313" key="1">
    <source>
        <dbReference type="EMBL" id="CAJ0579511.1"/>
    </source>
</evidence>
<dbReference type="EMBL" id="CATQJA010002657">
    <property type="protein sequence ID" value="CAJ0579511.1"/>
    <property type="molecule type" value="Genomic_DNA"/>
</dbReference>
<name>A0AA36G8H4_9BILA</name>
<dbReference type="Proteomes" id="UP001177023">
    <property type="component" value="Unassembled WGS sequence"/>
</dbReference>
<proteinExistence type="predicted"/>
<dbReference type="AlphaFoldDB" id="A0AA36G8H4"/>
<reference evidence="1" key="1">
    <citation type="submission" date="2023-06" db="EMBL/GenBank/DDBJ databases">
        <authorList>
            <person name="Delattre M."/>
        </authorList>
    </citation>
    <scope>NUCLEOTIDE SEQUENCE</scope>
    <source>
        <strain evidence="1">AF72</strain>
    </source>
</reference>
<protein>
    <submittedName>
        <fullName evidence="1">Uncharacterized protein</fullName>
    </submittedName>
</protein>
<sequence>MLKKKTMIAMAKEAILEELHIESFPDLWPGGNYDLLTQHPIPTQQLDVEYAQEDPGPLLKLVAEYKSTPQLKLMINRKETTTRWAETLDKLLLVPNFTSYRFLCNDVLCSVAGILKLVEAWREGQKRIRFLQVFVAGSREDLFKQLDGMFPIDVHINGRLHNTKAISDPSGVLLEVVAMDCHSRNAFMLWFHTIIIPKIPLCYRLDDDIKE</sequence>